<dbReference type="SMART" id="SM00382">
    <property type="entry name" value="AAA"/>
    <property type="match status" value="2"/>
</dbReference>
<reference evidence="5 6" key="1">
    <citation type="submission" date="2024-05" db="EMBL/GenBank/DDBJ databases">
        <title>Haplotype-resolved chromosome-level genome assembly of Huyou (Citrus changshanensis).</title>
        <authorList>
            <person name="Miao C."/>
            <person name="Chen W."/>
            <person name="Wu Y."/>
            <person name="Wang L."/>
            <person name="Zhao S."/>
            <person name="Grierson D."/>
            <person name="Xu C."/>
            <person name="Chen K."/>
        </authorList>
    </citation>
    <scope>NUCLEOTIDE SEQUENCE [LARGE SCALE GENOMIC DNA]</scope>
    <source>
        <strain evidence="5">01-14</strain>
        <tissue evidence="5">Leaf</tissue>
    </source>
</reference>
<comment type="caution">
    <text evidence="5">The sequence shown here is derived from an EMBL/GenBank/DDBJ whole genome shotgun (WGS) entry which is preliminary data.</text>
</comment>
<keyword evidence="6" id="KW-1185">Reference proteome</keyword>
<evidence type="ECO:0000256" key="3">
    <source>
        <dbReference type="ARBA" id="ARBA00022840"/>
    </source>
</evidence>
<dbReference type="InterPro" id="IPR002182">
    <property type="entry name" value="NB-ARC"/>
</dbReference>
<keyword evidence="3" id="KW-0067">ATP-binding</keyword>
<sequence length="731" mass="82610">MKGEYDEEEDGQCFTPFAGNQLGLRWWLVTRSPANSSIPNGSLPSRGVTYTIFSCSTCGIRITNNGYWMRITLERCNATHIHESVVDEVYSPLSLNVEIWLKSHKGYEAFESRRSTLEAIKKALIDVSVSIIGVYGMGGTGKTTLVKKVARQAMEDELFDMVVFSEVSQIPDIKRIQQEIAEKLGLELHEEVESRRACRLFERLRNEKKILVVLDNIWKHLDLETVGIPFGEDHKGCKLLLTARDRGMMAGDDVENRELKSTAIDVARACGGLPIALTTVAKALRGKSLHEWKNSLRELQTPSMVNFEGVSAETYSSIELSFNHLKGEQLKKIFLLCSLMDNRILTSDLFKYSMGLGIFKGVNKMEDARDKLYALVHELRHSCLLLEGESNEEFSMHDVVRDVAISIACRHQHVFLHGKKAETEKEALFKLREEAGRFDDRISYRTIPEEIWLKSHKGYEAFESRLSTLKAIQNALIDVDVSIIGVYGMGGIGKTTLVREFARRAIEDKLYDMVAFSEVTQSPDIKKIQEEIAVTLGLQLSEEAESRRASRLYERLKNEKKILVILDNIWKPLDLGTIGVPFGVEHRGCKLLFTTRDLDVLLRMGSEKNFSIGILNEQEAWSLFKIMAGDYVENRELKSTATSVAKACGGLPIALTTVAKALRKKELPVWKNALQELRTPSEASFDEGVPAEAYSTIELSYKYLRVNTFLCTTLFAMLPFQLHVVTKLDLW</sequence>
<evidence type="ECO:0000313" key="6">
    <source>
        <dbReference type="Proteomes" id="UP001428341"/>
    </source>
</evidence>
<name>A0AAP0MJP8_9ROSI</name>
<dbReference type="PRINTS" id="PR00364">
    <property type="entry name" value="DISEASERSIST"/>
</dbReference>
<dbReference type="Gene3D" id="1.10.8.430">
    <property type="entry name" value="Helical domain of apoptotic protease-activating factors"/>
    <property type="match status" value="2"/>
</dbReference>
<dbReference type="PANTHER" id="PTHR33463">
    <property type="entry name" value="NB-ARC DOMAIN-CONTAINING PROTEIN-RELATED"/>
    <property type="match status" value="1"/>
</dbReference>
<accession>A0AAP0MJP8</accession>
<evidence type="ECO:0000313" key="5">
    <source>
        <dbReference type="EMBL" id="KAK9214751.1"/>
    </source>
</evidence>
<dbReference type="FunFam" id="3.40.50.300:FF:001091">
    <property type="entry name" value="Probable disease resistance protein At1g61300"/>
    <property type="match status" value="2"/>
</dbReference>
<dbReference type="GO" id="GO:0043531">
    <property type="term" value="F:ADP binding"/>
    <property type="evidence" value="ECO:0007669"/>
    <property type="project" value="InterPro"/>
</dbReference>
<dbReference type="InterPro" id="IPR003593">
    <property type="entry name" value="AAA+_ATPase"/>
</dbReference>
<proteinExistence type="predicted"/>
<dbReference type="PANTHER" id="PTHR33463:SF198">
    <property type="entry name" value="RPP4C3"/>
    <property type="match status" value="1"/>
</dbReference>
<dbReference type="AlphaFoldDB" id="A0AAP0MJP8"/>
<keyword evidence="2" id="KW-0611">Plant defense</keyword>
<keyword evidence="1" id="KW-0547">Nucleotide-binding</keyword>
<feature type="domain" description="AAA+ ATPase" evidence="4">
    <location>
        <begin position="128"/>
        <end position="270"/>
    </location>
</feature>
<dbReference type="Gene3D" id="3.40.50.300">
    <property type="entry name" value="P-loop containing nucleotide triphosphate hydrolases"/>
    <property type="match status" value="2"/>
</dbReference>
<feature type="domain" description="AAA+ ATPase" evidence="4">
    <location>
        <begin position="480"/>
        <end position="616"/>
    </location>
</feature>
<dbReference type="Pfam" id="PF00931">
    <property type="entry name" value="NB-ARC"/>
    <property type="match status" value="2"/>
</dbReference>
<gene>
    <name evidence="5" type="ORF">WN944_006750</name>
</gene>
<dbReference type="InterPro" id="IPR027417">
    <property type="entry name" value="P-loop_NTPase"/>
</dbReference>
<organism evidence="5 6">
    <name type="scientific">Citrus x changshan-huyou</name>
    <dbReference type="NCBI Taxonomy" id="2935761"/>
    <lineage>
        <taxon>Eukaryota</taxon>
        <taxon>Viridiplantae</taxon>
        <taxon>Streptophyta</taxon>
        <taxon>Embryophyta</taxon>
        <taxon>Tracheophyta</taxon>
        <taxon>Spermatophyta</taxon>
        <taxon>Magnoliopsida</taxon>
        <taxon>eudicotyledons</taxon>
        <taxon>Gunneridae</taxon>
        <taxon>Pentapetalae</taxon>
        <taxon>rosids</taxon>
        <taxon>malvids</taxon>
        <taxon>Sapindales</taxon>
        <taxon>Rutaceae</taxon>
        <taxon>Aurantioideae</taxon>
        <taxon>Citrus</taxon>
    </lineage>
</organism>
<evidence type="ECO:0000259" key="4">
    <source>
        <dbReference type="SMART" id="SM00382"/>
    </source>
</evidence>
<evidence type="ECO:0000256" key="2">
    <source>
        <dbReference type="ARBA" id="ARBA00022821"/>
    </source>
</evidence>
<dbReference type="GO" id="GO:0005524">
    <property type="term" value="F:ATP binding"/>
    <property type="evidence" value="ECO:0007669"/>
    <property type="project" value="UniProtKB-KW"/>
</dbReference>
<dbReference type="SUPFAM" id="SSF52540">
    <property type="entry name" value="P-loop containing nucleoside triphosphate hydrolases"/>
    <property type="match status" value="2"/>
</dbReference>
<dbReference type="InterPro" id="IPR042197">
    <property type="entry name" value="Apaf_helical"/>
</dbReference>
<dbReference type="GO" id="GO:0006952">
    <property type="term" value="P:defense response"/>
    <property type="evidence" value="ECO:0007669"/>
    <property type="project" value="UniProtKB-KW"/>
</dbReference>
<dbReference type="EMBL" id="JBCGBO010000003">
    <property type="protein sequence ID" value="KAK9214751.1"/>
    <property type="molecule type" value="Genomic_DNA"/>
</dbReference>
<dbReference type="Proteomes" id="UP001428341">
    <property type="component" value="Unassembled WGS sequence"/>
</dbReference>
<evidence type="ECO:0000256" key="1">
    <source>
        <dbReference type="ARBA" id="ARBA00022741"/>
    </source>
</evidence>
<protein>
    <recommendedName>
        <fullName evidence="4">AAA+ ATPase domain-containing protein</fullName>
    </recommendedName>
</protein>
<dbReference type="InterPro" id="IPR050905">
    <property type="entry name" value="Plant_NBS-LRR"/>
</dbReference>